<evidence type="ECO:0000313" key="3">
    <source>
        <dbReference type="Proteomes" id="UP001527882"/>
    </source>
</evidence>
<dbReference type="SUPFAM" id="SSF53756">
    <property type="entry name" value="UDP-Glycosyltransferase/glycogen phosphorylase"/>
    <property type="match status" value="1"/>
</dbReference>
<gene>
    <name evidence="2" type="ORF">O9H85_08955</name>
</gene>
<keyword evidence="2" id="KW-0328">Glycosyltransferase</keyword>
<dbReference type="EC" id="2.4.-.-" evidence="2"/>
<accession>A0ABT4Q6W7</accession>
<dbReference type="Gene3D" id="3.40.50.2000">
    <property type="entry name" value="Glycogen Phosphorylase B"/>
    <property type="match status" value="1"/>
</dbReference>
<dbReference type="Proteomes" id="UP001527882">
    <property type="component" value="Unassembled WGS sequence"/>
</dbReference>
<protein>
    <submittedName>
        <fullName evidence="2">Glycosyltransferase</fullName>
        <ecNumber evidence="2">2.4.-.-</ecNumber>
    </submittedName>
</protein>
<comment type="caution">
    <text evidence="2">The sequence shown here is derived from an EMBL/GenBank/DDBJ whole genome shotgun (WGS) entry which is preliminary data.</text>
</comment>
<name>A0ABT4Q6W7_9BACL</name>
<dbReference type="InterPro" id="IPR001296">
    <property type="entry name" value="Glyco_trans_1"/>
</dbReference>
<reference evidence="2 3" key="1">
    <citation type="submission" date="2022-12" db="EMBL/GenBank/DDBJ databases">
        <title>Draft genome sequence of Paenibacillus sp. dW9.</title>
        <authorList>
            <person name="Choi E.-W."/>
            <person name="Kim D.-U."/>
        </authorList>
    </citation>
    <scope>NUCLEOTIDE SEQUENCE [LARGE SCALE GENOMIC DNA]</scope>
    <source>
        <strain evidence="3">dW9</strain>
    </source>
</reference>
<keyword evidence="3" id="KW-1185">Reference proteome</keyword>
<feature type="domain" description="Glycosyl transferase family 1" evidence="1">
    <location>
        <begin position="231"/>
        <end position="347"/>
    </location>
</feature>
<sequence length="427" mass="48547">MVVFTIKSQIYKLLYKMAVKFKVLIIPFVPQTARTAIKKRILKQAYPIAGQQKTNNSSHWAGNGINLIGYARAEMGIGESCRIAAKSLSAAEIPFGIINFTGTNSARMSDTSWMHKEVTSPAFNINLFHINAEQMMEVYAQYGSDIFQNRYNIGYWHWELPDFPDEWVDSFELINEVWVPSAFVADSISMKSPVPVVKIPHSIQVNHFTKRDRSYFNLPEQSFLFLTMYDVKSYQERKNPLAAIEAFKKAFRPDDMSVGLVIKVNTLKANLEELDLLTGLISDYKNIYTIKQILSREDTNALIEATDSYISLHRSEGFGLGLAEAMYLGKPVIGTNWSSNTDFMNQNNSCVVNYKLIPVGTDHGPYKAYQHWANPDVEHAGSFMKRLVTDREFCIRVAANGQETIKQDFSPSAIGELIKKRLKYIRL</sequence>
<keyword evidence="2" id="KW-0808">Transferase</keyword>
<dbReference type="Pfam" id="PF00534">
    <property type="entry name" value="Glycos_transf_1"/>
    <property type="match status" value="1"/>
</dbReference>
<organism evidence="2 3">
    <name type="scientific">Paenibacillus gyeongsangnamensis</name>
    <dbReference type="NCBI Taxonomy" id="3388067"/>
    <lineage>
        <taxon>Bacteria</taxon>
        <taxon>Bacillati</taxon>
        <taxon>Bacillota</taxon>
        <taxon>Bacilli</taxon>
        <taxon>Bacillales</taxon>
        <taxon>Paenibacillaceae</taxon>
        <taxon>Paenibacillus</taxon>
    </lineage>
</organism>
<dbReference type="RefSeq" id="WP_269880992.1">
    <property type="nucleotide sequence ID" value="NZ_JAQAGZ010000005.1"/>
</dbReference>
<proteinExistence type="predicted"/>
<evidence type="ECO:0000313" key="2">
    <source>
        <dbReference type="EMBL" id="MCZ8512541.1"/>
    </source>
</evidence>
<dbReference type="GO" id="GO:0016757">
    <property type="term" value="F:glycosyltransferase activity"/>
    <property type="evidence" value="ECO:0007669"/>
    <property type="project" value="UniProtKB-KW"/>
</dbReference>
<dbReference type="PANTHER" id="PTHR46656">
    <property type="entry name" value="PUTATIVE-RELATED"/>
    <property type="match status" value="1"/>
</dbReference>
<dbReference type="PANTHER" id="PTHR46656:SF3">
    <property type="entry name" value="PUTATIVE-RELATED"/>
    <property type="match status" value="1"/>
</dbReference>
<dbReference type="EMBL" id="JAQAGZ010000005">
    <property type="protein sequence ID" value="MCZ8512541.1"/>
    <property type="molecule type" value="Genomic_DNA"/>
</dbReference>
<evidence type="ECO:0000259" key="1">
    <source>
        <dbReference type="Pfam" id="PF00534"/>
    </source>
</evidence>